<feature type="domain" description="VWFA" evidence="4">
    <location>
        <begin position="100"/>
        <end position="202"/>
    </location>
</feature>
<gene>
    <name evidence="5" type="ORF">EKH79_08440</name>
</gene>
<dbReference type="Gene3D" id="1.25.40.10">
    <property type="entry name" value="Tetratricopeptide repeat domain"/>
    <property type="match status" value="1"/>
</dbReference>
<evidence type="ECO:0000256" key="3">
    <source>
        <dbReference type="SAM" id="Phobius"/>
    </source>
</evidence>
<organism evidence="5 6">
    <name type="scientific">Dyella dinghuensis</name>
    <dbReference type="NCBI Taxonomy" id="1920169"/>
    <lineage>
        <taxon>Bacteria</taxon>
        <taxon>Pseudomonadati</taxon>
        <taxon>Pseudomonadota</taxon>
        <taxon>Gammaproteobacteria</taxon>
        <taxon>Lysobacterales</taxon>
        <taxon>Rhodanobacteraceae</taxon>
        <taxon>Dyella</taxon>
    </lineage>
</organism>
<dbReference type="InterPro" id="IPR036465">
    <property type="entry name" value="vWFA_dom_sf"/>
</dbReference>
<evidence type="ECO:0000313" key="5">
    <source>
        <dbReference type="EMBL" id="RUL64078.1"/>
    </source>
</evidence>
<dbReference type="EMBL" id="RYZR01000005">
    <property type="protein sequence ID" value="RUL64078.1"/>
    <property type="molecule type" value="Genomic_DNA"/>
</dbReference>
<feature type="compositionally biased region" description="Low complexity" evidence="2">
    <location>
        <begin position="559"/>
        <end position="587"/>
    </location>
</feature>
<accession>A0A3S0PC52</accession>
<evidence type="ECO:0000259" key="4">
    <source>
        <dbReference type="Pfam" id="PF13519"/>
    </source>
</evidence>
<dbReference type="PANTHER" id="PTHR22550">
    <property type="entry name" value="SPORE GERMINATION PROTEIN"/>
    <property type="match status" value="1"/>
</dbReference>
<protein>
    <submittedName>
        <fullName evidence="5">VWA domain-containing protein</fullName>
    </submittedName>
</protein>
<dbReference type="SUPFAM" id="SSF48452">
    <property type="entry name" value="TPR-like"/>
    <property type="match status" value="1"/>
</dbReference>
<keyword evidence="6" id="KW-1185">Reference proteome</keyword>
<dbReference type="PROSITE" id="PS50005">
    <property type="entry name" value="TPR"/>
    <property type="match status" value="1"/>
</dbReference>
<evidence type="ECO:0000256" key="2">
    <source>
        <dbReference type="SAM" id="MobiDB-lite"/>
    </source>
</evidence>
<sequence length="661" mass="71939">MMEAFHQFHFLQPGWLFALLALPVCLWLGLRRDASRRELSKLADEALLPYLVTGQGRRTHTPAWLFSLGWLLCTLALAGPTWSRIAEPMYTNRAAQIVAISLSQHMQATDIQPSRMQRARYKARDLLAANRDGLNALIGYAGQSFVVAPLTSDAHSLDDLLNAMGPDTMPVDGDNAAQAIQQGVELIRHAKLNNGSIVLITDDADNAAQAAARAASLSGVHVSVLGVGTPQGAPVPQGDTGFAHDEQGNMIVARRDDHDLSNLAQAGGGRYAVMSEDSSDITVLHAELQPSQHATLAEGQAGDVWQDRGPWLLLPLLLVAAMTFRRGWVMLLPLVLLPCWPTHAYASGWQDWWQRPDQQAASALQQGNAAKAQQLAQDPAWRGVAAYRAKDYNGAVQALEQAKGPDAAYNLGNALAKLGKYPGAIKAYDRALQLNPANDDARVNRNAVEEAMRKQQQQNSPSQQQQKSGNGQSDQSQQKDQSGQSPGQNQSDQNQAQQGGQSSQQQNGAQQDAKNQAKPDQSGQQQNGQQQSNGTQDAQARSEQQDAKSQQEQRDHDSQNSASQNPAPASSSEQVQTEQAQQALRQQMNHALAQAQKKGDKKPVTHELGAIDSDDPLSKLPDDVRRNLERVPDDPGALLRRKFELEYRKRIGAQPVDGDVQ</sequence>
<dbReference type="Pfam" id="PF00515">
    <property type="entry name" value="TPR_1"/>
    <property type="match status" value="1"/>
</dbReference>
<dbReference type="PROSITE" id="PS50293">
    <property type="entry name" value="TPR_REGION"/>
    <property type="match status" value="1"/>
</dbReference>
<feature type="repeat" description="TPR" evidence="1">
    <location>
        <begin position="405"/>
        <end position="438"/>
    </location>
</feature>
<feature type="transmembrane region" description="Helical" evidence="3">
    <location>
        <begin position="63"/>
        <end position="82"/>
    </location>
</feature>
<dbReference type="InterPro" id="IPR050768">
    <property type="entry name" value="UPF0353/GerABKA_families"/>
</dbReference>
<dbReference type="RefSeq" id="WP_126673357.1">
    <property type="nucleotide sequence ID" value="NZ_RYZR01000005.1"/>
</dbReference>
<dbReference type="InterPro" id="IPR002035">
    <property type="entry name" value="VWF_A"/>
</dbReference>
<proteinExistence type="predicted"/>
<feature type="compositionally biased region" description="Basic and acidic residues" evidence="2">
    <location>
        <begin position="616"/>
        <end position="631"/>
    </location>
</feature>
<dbReference type="SUPFAM" id="SSF53300">
    <property type="entry name" value="vWA-like"/>
    <property type="match status" value="1"/>
</dbReference>
<dbReference type="OrthoDB" id="9807628at2"/>
<keyword evidence="3" id="KW-0472">Membrane</keyword>
<dbReference type="AlphaFoldDB" id="A0A3S0PC52"/>
<dbReference type="InterPro" id="IPR011990">
    <property type="entry name" value="TPR-like_helical_dom_sf"/>
</dbReference>
<comment type="caution">
    <text evidence="5">The sequence shown here is derived from an EMBL/GenBank/DDBJ whole genome shotgun (WGS) entry which is preliminary data.</text>
</comment>
<evidence type="ECO:0000313" key="6">
    <source>
        <dbReference type="Proteomes" id="UP000267077"/>
    </source>
</evidence>
<dbReference type="Gene3D" id="3.40.50.410">
    <property type="entry name" value="von Willebrand factor, type A domain"/>
    <property type="match status" value="1"/>
</dbReference>
<feature type="compositionally biased region" description="Basic and acidic residues" evidence="2">
    <location>
        <begin position="543"/>
        <end position="558"/>
    </location>
</feature>
<feature type="region of interest" description="Disordered" evidence="2">
    <location>
        <begin position="450"/>
        <end position="631"/>
    </location>
</feature>
<feature type="transmembrane region" description="Helical" evidence="3">
    <location>
        <begin position="12"/>
        <end position="30"/>
    </location>
</feature>
<feature type="compositionally biased region" description="Low complexity" evidence="2">
    <location>
        <begin position="455"/>
        <end position="534"/>
    </location>
</feature>
<dbReference type="Proteomes" id="UP000267077">
    <property type="component" value="Unassembled WGS sequence"/>
</dbReference>
<dbReference type="PANTHER" id="PTHR22550:SF14">
    <property type="entry name" value="VWFA DOMAIN-CONTAINING PROTEIN"/>
    <property type="match status" value="1"/>
</dbReference>
<keyword evidence="1" id="KW-0802">TPR repeat</keyword>
<dbReference type="SMART" id="SM00028">
    <property type="entry name" value="TPR"/>
    <property type="match status" value="1"/>
</dbReference>
<dbReference type="Pfam" id="PF13519">
    <property type="entry name" value="VWA_2"/>
    <property type="match status" value="1"/>
</dbReference>
<evidence type="ECO:0000256" key="1">
    <source>
        <dbReference type="PROSITE-ProRule" id="PRU00339"/>
    </source>
</evidence>
<keyword evidence="3" id="KW-0812">Transmembrane</keyword>
<keyword evidence="3" id="KW-1133">Transmembrane helix</keyword>
<reference evidence="5 6" key="1">
    <citation type="submission" date="2018-12" db="EMBL/GenBank/DDBJ databases">
        <title>Dyella dinghuensis sp. nov. DHOA06 and Dyella choica sp. nov. 4M-K27, isolated from forest soil.</title>
        <authorList>
            <person name="Qiu L.-H."/>
            <person name="Gao Z.-H."/>
        </authorList>
    </citation>
    <scope>NUCLEOTIDE SEQUENCE [LARGE SCALE GENOMIC DNA]</scope>
    <source>
        <strain evidence="5 6">DHOA06</strain>
    </source>
</reference>
<dbReference type="InterPro" id="IPR019734">
    <property type="entry name" value="TPR_rpt"/>
</dbReference>
<name>A0A3S0PC52_9GAMM</name>